<proteinExistence type="inferred from homology"/>
<evidence type="ECO:0000256" key="2">
    <source>
        <dbReference type="ARBA" id="ARBA00009695"/>
    </source>
</evidence>
<evidence type="ECO:0000313" key="9">
    <source>
        <dbReference type="EMBL" id="XCC63005.1"/>
    </source>
</evidence>
<comment type="function">
    <text evidence="5">Modulates RecA activity.</text>
</comment>
<dbReference type="InterPro" id="IPR003783">
    <property type="entry name" value="Regulatory_RecX"/>
</dbReference>
<dbReference type="Pfam" id="PF21982">
    <property type="entry name" value="RecX_HTH1"/>
    <property type="match status" value="1"/>
</dbReference>
<evidence type="ECO:0000259" key="6">
    <source>
        <dbReference type="Pfam" id="PF02631"/>
    </source>
</evidence>
<dbReference type="EMBL" id="CP117826">
    <property type="protein sequence ID" value="XCC63005.1"/>
    <property type="molecule type" value="Genomic_DNA"/>
</dbReference>
<sequence>MERITDIRVGQKNKERVHIYTGGKFAFAVYADTAVSHRLKTGAYITEEEKERILQEDGEKYALSCAMKLLSYRMRTAKELRDKLREKEIAEETVGRVIRKLEEIGYLDDGRFAELYAQELSRKYGRYVVIQKLMQKGIPRDIAQAAAQSTEKDEDVIRGHIGRLKQKYRAENEKSAKQKIMRALMAKGFEYEEIKRALERHEEE</sequence>
<evidence type="ECO:0000256" key="3">
    <source>
        <dbReference type="ARBA" id="ARBA00018111"/>
    </source>
</evidence>
<feature type="domain" description="RecX third three-helical" evidence="7">
    <location>
        <begin position="157"/>
        <end position="198"/>
    </location>
</feature>
<evidence type="ECO:0000256" key="5">
    <source>
        <dbReference type="HAMAP-Rule" id="MF_01114"/>
    </source>
</evidence>
<feature type="domain" description="RecX second three-helical" evidence="6">
    <location>
        <begin position="108"/>
        <end position="146"/>
    </location>
</feature>
<name>A0AAU8AAC6_9FIRM</name>
<evidence type="ECO:0000256" key="1">
    <source>
        <dbReference type="ARBA" id="ARBA00004496"/>
    </source>
</evidence>
<feature type="domain" description="RecX first three-helical" evidence="8">
    <location>
        <begin position="62"/>
        <end position="101"/>
    </location>
</feature>
<dbReference type="Pfam" id="PF02631">
    <property type="entry name" value="RecX_HTH2"/>
    <property type="match status" value="1"/>
</dbReference>
<evidence type="ECO:0000259" key="8">
    <source>
        <dbReference type="Pfam" id="PF21982"/>
    </source>
</evidence>
<keyword evidence="4 5" id="KW-0963">Cytoplasm</keyword>
<protein>
    <recommendedName>
        <fullName evidence="3 5">Regulatory protein RecX</fullName>
    </recommendedName>
</protein>
<organism evidence="9">
    <name type="scientific">Christensenella massiliensis</name>
    <dbReference type="NCBI Taxonomy" id="1805714"/>
    <lineage>
        <taxon>Bacteria</taxon>
        <taxon>Bacillati</taxon>
        <taxon>Bacillota</taxon>
        <taxon>Clostridia</taxon>
        <taxon>Christensenellales</taxon>
        <taxon>Christensenellaceae</taxon>
        <taxon>Christensenella</taxon>
    </lineage>
</organism>
<dbReference type="InterPro" id="IPR036388">
    <property type="entry name" value="WH-like_DNA-bd_sf"/>
</dbReference>
<dbReference type="InterPro" id="IPR053924">
    <property type="entry name" value="RecX_HTH_2nd"/>
</dbReference>
<accession>A0AAU8AAC6</accession>
<dbReference type="Gene3D" id="1.10.10.10">
    <property type="entry name" value="Winged helix-like DNA-binding domain superfamily/Winged helix DNA-binding domain"/>
    <property type="match status" value="3"/>
</dbReference>
<dbReference type="InterPro" id="IPR053925">
    <property type="entry name" value="RecX_HTH_3rd"/>
</dbReference>
<comment type="subcellular location">
    <subcellularLocation>
        <location evidence="1 5">Cytoplasm</location>
    </subcellularLocation>
</comment>
<evidence type="ECO:0000256" key="4">
    <source>
        <dbReference type="ARBA" id="ARBA00022490"/>
    </source>
</evidence>
<dbReference type="HAMAP" id="MF_01114">
    <property type="entry name" value="RecX"/>
    <property type="match status" value="1"/>
</dbReference>
<dbReference type="Pfam" id="PF21981">
    <property type="entry name" value="RecX_HTH3"/>
    <property type="match status" value="1"/>
</dbReference>
<dbReference type="GO" id="GO:0005737">
    <property type="term" value="C:cytoplasm"/>
    <property type="evidence" value="ECO:0007669"/>
    <property type="project" value="UniProtKB-SubCell"/>
</dbReference>
<evidence type="ECO:0000259" key="7">
    <source>
        <dbReference type="Pfam" id="PF21981"/>
    </source>
</evidence>
<dbReference type="PANTHER" id="PTHR33602:SF1">
    <property type="entry name" value="REGULATORY PROTEIN RECX FAMILY PROTEIN"/>
    <property type="match status" value="1"/>
</dbReference>
<dbReference type="PANTHER" id="PTHR33602">
    <property type="entry name" value="REGULATORY PROTEIN RECX FAMILY PROTEIN"/>
    <property type="match status" value="1"/>
</dbReference>
<dbReference type="RefSeq" id="WP_079547185.1">
    <property type="nucleotide sequence ID" value="NZ_CP117826.1"/>
</dbReference>
<gene>
    <name evidence="5" type="primary">recX</name>
    <name evidence="9" type="ORF">PUP29_03565</name>
</gene>
<dbReference type="AlphaFoldDB" id="A0AAU8AAC6"/>
<dbReference type="InterPro" id="IPR053926">
    <property type="entry name" value="RecX_HTH_1st"/>
</dbReference>
<reference evidence="9" key="1">
    <citation type="submission" date="2023-02" db="EMBL/GenBank/DDBJ databases">
        <title>Gut commensal Christensenella minuta modulates host metabolism via a new class of secondary bile acids.</title>
        <authorList>
            <person name="Liu C."/>
        </authorList>
    </citation>
    <scope>NUCLEOTIDE SEQUENCE</scope>
    <source>
        <strain evidence="9">CA70</strain>
    </source>
</reference>
<comment type="similarity">
    <text evidence="2 5">Belongs to the RecX family.</text>
</comment>
<dbReference type="GO" id="GO:0006282">
    <property type="term" value="P:regulation of DNA repair"/>
    <property type="evidence" value="ECO:0007669"/>
    <property type="project" value="UniProtKB-UniRule"/>
</dbReference>